<dbReference type="GO" id="GO:0009307">
    <property type="term" value="P:DNA restriction-modification system"/>
    <property type="evidence" value="ECO:0007669"/>
    <property type="project" value="UniProtKB-KW"/>
</dbReference>
<dbReference type="GO" id="GO:0009035">
    <property type="term" value="F:type I site-specific deoxyribonuclease activity"/>
    <property type="evidence" value="ECO:0007669"/>
    <property type="project" value="UniProtKB-EC"/>
</dbReference>
<dbReference type="CDD" id="cd22332">
    <property type="entry name" value="HsdR_N"/>
    <property type="match status" value="1"/>
</dbReference>
<reference evidence="12" key="1">
    <citation type="journal article" date="2019" name="Front. Microbiol.">
        <title>Genomic features of Rickettsia heilongjiangensis revealed by intraspecies comparison and detailed comparison with Rickettsia japonica.</title>
        <authorList>
            <person name="Kasama K."/>
            <person name="Fujita H."/>
            <person name="Yamamoto S."/>
            <person name="Ooka T."/>
            <person name="Gotoh Y."/>
            <person name="Ogura Y."/>
            <person name="Ando S."/>
            <person name="Hayashi T."/>
        </authorList>
    </citation>
    <scope>NUCLEOTIDE SEQUENCE</scope>
    <source>
        <strain evidence="12">HCN-13</strain>
    </source>
</reference>
<dbReference type="InterPro" id="IPR007409">
    <property type="entry name" value="Restrct_endonuc_type1_HsdR_N"/>
</dbReference>
<evidence type="ECO:0000259" key="11">
    <source>
        <dbReference type="Pfam" id="PF04313"/>
    </source>
</evidence>
<dbReference type="RefSeq" id="WP_083817156.1">
    <property type="nucleotide sequence ID" value="NZ_AP019862.1"/>
</dbReference>
<keyword evidence="8" id="KW-0378">Hydrolase</keyword>
<dbReference type="Pfam" id="PF04313">
    <property type="entry name" value="HSDR_N"/>
    <property type="match status" value="1"/>
</dbReference>
<evidence type="ECO:0000313" key="13">
    <source>
        <dbReference type="Proteomes" id="UP000422519"/>
    </source>
</evidence>
<accession>A0AAD1LSX7</accession>
<keyword evidence="5" id="KW-0547">Nucleotide-binding</keyword>
<dbReference type="Gene3D" id="3.90.1570.50">
    <property type="match status" value="1"/>
</dbReference>
<evidence type="ECO:0000256" key="10">
    <source>
        <dbReference type="ARBA" id="ARBA00023125"/>
    </source>
</evidence>
<keyword evidence="6" id="KW-0680">Restriction system</keyword>
<gene>
    <name evidence="12" type="ORF">RHHCN13_07890</name>
</gene>
<dbReference type="PANTHER" id="PTHR30195:SF15">
    <property type="entry name" value="TYPE I RESTRICTION ENZYME HINDI ENDONUCLEASE SUBUNIT"/>
    <property type="match status" value="1"/>
</dbReference>
<feature type="domain" description="Restriction endonuclease type I HsdR N-terminal" evidence="11">
    <location>
        <begin position="4"/>
        <end position="73"/>
    </location>
</feature>
<dbReference type="Proteomes" id="UP000422519">
    <property type="component" value="Chromosome"/>
</dbReference>
<comment type="catalytic activity">
    <reaction evidence="1">
        <text>Endonucleolytic cleavage of DNA to give random double-stranded fragments with terminal 5'-phosphates, ATP is simultaneously hydrolyzed.</text>
        <dbReference type="EC" id="3.1.21.3"/>
    </reaction>
</comment>
<dbReference type="PANTHER" id="PTHR30195">
    <property type="entry name" value="TYPE I SITE-SPECIFIC DEOXYRIBONUCLEASE PROTEIN SUBUNIT M AND R"/>
    <property type="match status" value="1"/>
</dbReference>
<evidence type="ECO:0000256" key="9">
    <source>
        <dbReference type="ARBA" id="ARBA00022840"/>
    </source>
</evidence>
<evidence type="ECO:0000256" key="3">
    <source>
        <dbReference type="ARBA" id="ARBA00012654"/>
    </source>
</evidence>
<keyword evidence="7" id="KW-0255">Endonuclease</keyword>
<dbReference type="InterPro" id="IPR051268">
    <property type="entry name" value="Type-I_R_enzyme_R_subunit"/>
</dbReference>
<dbReference type="GO" id="GO:0005524">
    <property type="term" value="F:ATP binding"/>
    <property type="evidence" value="ECO:0007669"/>
    <property type="project" value="UniProtKB-KW"/>
</dbReference>
<name>A0AAD1LSX7_RICCR</name>
<dbReference type="EMBL" id="AP019863">
    <property type="protein sequence ID" value="BBM92817.1"/>
    <property type="molecule type" value="Genomic_DNA"/>
</dbReference>
<dbReference type="GO" id="GO:0003677">
    <property type="term" value="F:DNA binding"/>
    <property type="evidence" value="ECO:0007669"/>
    <property type="project" value="UniProtKB-KW"/>
</dbReference>
<evidence type="ECO:0000256" key="2">
    <source>
        <dbReference type="ARBA" id="ARBA00008598"/>
    </source>
</evidence>
<proteinExistence type="inferred from homology"/>
<dbReference type="EC" id="3.1.21.3" evidence="3"/>
<evidence type="ECO:0000256" key="5">
    <source>
        <dbReference type="ARBA" id="ARBA00022741"/>
    </source>
</evidence>
<sequence length="96" mass="10890">MRKGSIRICDIVLFVNGIPFVVIECKSPIEPLDQAISQHICNQKSDEIPHLFHYAQLLIAINKNEAKYATVGSSDKYWSIGREEGEKNKISILYVI</sequence>
<evidence type="ECO:0000256" key="8">
    <source>
        <dbReference type="ARBA" id="ARBA00022801"/>
    </source>
</evidence>
<evidence type="ECO:0000256" key="7">
    <source>
        <dbReference type="ARBA" id="ARBA00022759"/>
    </source>
</evidence>
<comment type="similarity">
    <text evidence="2">Belongs to the HsdR family.</text>
</comment>
<keyword evidence="9" id="KW-0067">ATP-binding</keyword>
<keyword evidence="4" id="KW-0540">Nuclease</keyword>
<evidence type="ECO:0000256" key="1">
    <source>
        <dbReference type="ARBA" id="ARBA00000851"/>
    </source>
</evidence>
<organism evidence="12 13">
    <name type="scientific">Rickettsia conorii subsp. heilongjiangensis</name>
    <dbReference type="NCBI Taxonomy" id="226665"/>
    <lineage>
        <taxon>Bacteria</taxon>
        <taxon>Pseudomonadati</taxon>
        <taxon>Pseudomonadota</taxon>
        <taxon>Alphaproteobacteria</taxon>
        <taxon>Rickettsiales</taxon>
        <taxon>Rickettsiaceae</taxon>
        <taxon>Rickettsieae</taxon>
        <taxon>Rickettsia</taxon>
        <taxon>spotted fever group</taxon>
    </lineage>
</organism>
<protein>
    <recommendedName>
        <fullName evidence="3">type I site-specific deoxyribonuclease</fullName>
        <ecNumber evidence="3">3.1.21.3</ecNumber>
    </recommendedName>
</protein>
<dbReference type="AlphaFoldDB" id="A0AAD1LSX7"/>
<evidence type="ECO:0000313" key="12">
    <source>
        <dbReference type="EMBL" id="BBM92817.1"/>
    </source>
</evidence>
<evidence type="ECO:0000256" key="4">
    <source>
        <dbReference type="ARBA" id="ARBA00022722"/>
    </source>
</evidence>
<evidence type="ECO:0000256" key="6">
    <source>
        <dbReference type="ARBA" id="ARBA00022747"/>
    </source>
</evidence>
<keyword evidence="10" id="KW-0238">DNA-binding</keyword>